<dbReference type="PROSITE" id="PS00086">
    <property type="entry name" value="CYTOCHROME_P450"/>
    <property type="match status" value="1"/>
</dbReference>
<dbReference type="SUPFAM" id="SSF48264">
    <property type="entry name" value="Cytochrome P450"/>
    <property type="match status" value="1"/>
</dbReference>
<evidence type="ECO:0008006" key="12">
    <source>
        <dbReference type="Google" id="ProtNLM"/>
    </source>
</evidence>
<keyword evidence="11" id="KW-1185">Reference proteome</keyword>
<feature type="region of interest" description="Disordered" evidence="9">
    <location>
        <begin position="42"/>
        <end position="86"/>
    </location>
</feature>
<evidence type="ECO:0000256" key="7">
    <source>
        <dbReference type="ARBA" id="ARBA00023033"/>
    </source>
</evidence>
<dbReference type="PANTHER" id="PTHR24286:SF24">
    <property type="entry name" value="LANOSTEROL 14-ALPHA DEMETHYLASE"/>
    <property type="match status" value="1"/>
</dbReference>
<dbReference type="InterPro" id="IPR017972">
    <property type="entry name" value="Cyt_P450_CS"/>
</dbReference>
<dbReference type="Pfam" id="PF00067">
    <property type="entry name" value="p450"/>
    <property type="match status" value="3"/>
</dbReference>
<comment type="caution">
    <text evidence="10">The sequence shown here is derived from an EMBL/GenBank/DDBJ whole genome shotgun (WGS) entry which is preliminary data.</text>
</comment>
<evidence type="ECO:0000256" key="2">
    <source>
        <dbReference type="ARBA" id="ARBA00010617"/>
    </source>
</evidence>
<dbReference type="PRINTS" id="PR00463">
    <property type="entry name" value="EP450I"/>
</dbReference>
<evidence type="ECO:0000313" key="10">
    <source>
        <dbReference type="EMBL" id="KAK9917050.1"/>
    </source>
</evidence>
<protein>
    <recommendedName>
        <fullName evidence="12">Cytochrome P450</fullName>
    </recommendedName>
</protein>
<dbReference type="Proteomes" id="UP001491310">
    <property type="component" value="Unassembled WGS sequence"/>
</dbReference>
<dbReference type="InterPro" id="IPR036396">
    <property type="entry name" value="Cyt_P450_sf"/>
</dbReference>
<evidence type="ECO:0000256" key="4">
    <source>
        <dbReference type="ARBA" id="ARBA00022723"/>
    </source>
</evidence>
<sequence length="568" mass="62945">MAGWNASLPSHCASGSLSDVRIKVVPSTAVLPGRAPVLRVPQKKRCPTAAAQSRDRDVHAGAASTSRGIEWDKTEAGTPLEELPEPEGNFSLPFLGETAEFQANHWEWAHKRVKKFGPVFKSNIFGEDVIVVTDFIGLQKVFGGDHKLTQWMTAPSLEALCGEEMMGASKQKESHMKQRRQQGAAFTPDAMDAYLPRVVETCEEYFKDWSAQESINLVPAMQALAFDFAEGLVVGLGIKGEEKALLLKKWTEFSSNTFTFVLDLPGTPFNKARRARDFILDAIRERVAAKKAEFEAGTVKKDTLLSFFASAKVEDGEALNVHDLSMNVLLFMFAGSDTSRESHKVLLGILPDLPPTIINKYDTASSRAQRRNLGDSRYCKLEKLREEQAGIVARHGTGFSRTAMAEMRYADAVAREVLRIWGPAEFLFRTVKEDFELHGKRIKKGAVILASLMYAKACDPRVSAGDHADSALPRHMDIGRLHDSFKPERWLDDSNKLDTSALATFGMGVHFCLGYPLYMMEAKVLLAMVARDYDVINVTGSPTDWGISPSKGSPASDVFLRFKPRQHV</sequence>
<dbReference type="InterPro" id="IPR002401">
    <property type="entry name" value="Cyt_P450_E_grp-I"/>
</dbReference>
<evidence type="ECO:0000256" key="9">
    <source>
        <dbReference type="SAM" id="MobiDB-lite"/>
    </source>
</evidence>
<comment type="similarity">
    <text evidence="2 8">Belongs to the cytochrome P450 family.</text>
</comment>
<evidence type="ECO:0000256" key="3">
    <source>
        <dbReference type="ARBA" id="ARBA00022617"/>
    </source>
</evidence>
<dbReference type="EMBL" id="JALJOT010000002">
    <property type="protein sequence ID" value="KAK9917050.1"/>
    <property type="molecule type" value="Genomic_DNA"/>
</dbReference>
<evidence type="ECO:0000256" key="5">
    <source>
        <dbReference type="ARBA" id="ARBA00023002"/>
    </source>
</evidence>
<accession>A0ABR2Z065</accession>
<reference evidence="10 11" key="1">
    <citation type="journal article" date="2024" name="Nat. Commun.">
        <title>Phylogenomics reveals the evolutionary origins of lichenization in chlorophyte algae.</title>
        <authorList>
            <person name="Puginier C."/>
            <person name="Libourel C."/>
            <person name="Otte J."/>
            <person name="Skaloud P."/>
            <person name="Haon M."/>
            <person name="Grisel S."/>
            <person name="Petersen M."/>
            <person name="Berrin J.G."/>
            <person name="Delaux P.M."/>
            <person name="Dal Grande F."/>
            <person name="Keller J."/>
        </authorList>
    </citation>
    <scope>NUCLEOTIDE SEQUENCE [LARGE SCALE GENOMIC DNA]</scope>
    <source>
        <strain evidence="10 11">SAG 216-7</strain>
    </source>
</reference>
<keyword evidence="4 8" id="KW-0479">Metal-binding</keyword>
<keyword evidence="3 8" id="KW-0349">Heme</keyword>
<evidence type="ECO:0000256" key="6">
    <source>
        <dbReference type="ARBA" id="ARBA00023004"/>
    </source>
</evidence>
<dbReference type="Gene3D" id="1.10.630.10">
    <property type="entry name" value="Cytochrome P450"/>
    <property type="match status" value="2"/>
</dbReference>
<evidence type="ECO:0000313" key="11">
    <source>
        <dbReference type="Proteomes" id="UP001491310"/>
    </source>
</evidence>
<keyword evidence="5 8" id="KW-0560">Oxidoreductase</keyword>
<organism evidence="10 11">
    <name type="scientific">Coccomyxa subellipsoidea</name>
    <dbReference type="NCBI Taxonomy" id="248742"/>
    <lineage>
        <taxon>Eukaryota</taxon>
        <taxon>Viridiplantae</taxon>
        <taxon>Chlorophyta</taxon>
        <taxon>core chlorophytes</taxon>
        <taxon>Trebouxiophyceae</taxon>
        <taxon>Trebouxiophyceae incertae sedis</taxon>
        <taxon>Coccomyxaceae</taxon>
        <taxon>Coccomyxa</taxon>
    </lineage>
</organism>
<proteinExistence type="inferred from homology"/>
<name>A0ABR2Z065_9CHLO</name>
<dbReference type="InterPro" id="IPR001128">
    <property type="entry name" value="Cyt_P450"/>
</dbReference>
<evidence type="ECO:0000256" key="1">
    <source>
        <dbReference type="ARBA" id="ARBA00001971"/>
    </source>
</evidence>
<keyword evidence="6 8" id="KW-0408">Iron</keyword>
<keyword evidence="7 8" id="KW-0503">Monooxygenase</keyword>
<evidence type="ECO:0000256" key="8">
    <source>
        <dbReference type="RuleBase" id="RU000461"/>
    </source>
</evidence>
<comment type="cofactor">
    <cofactor evidence="1">
        <name>heme</name>
        <dbReference type="ChEBI" id="CHEBI:30413"/>
    </cofactor>
</comment>
<gene>
    <name evidence="10" type="ORF">WJX75_000323</name>
</gene>
<dbReference type="PANTHER" id="PTHR24286">
    <property type="entry name" value="CYTOCHROME P450 26"/>
    <property type="match status" value="1"/>
</dbReference>